<dbReference type="InterPro" id="IPR035649">
    <property type="entry name" value="EFG_V"/>
</dbReference>
<keyword evidence="5 8" id="KW-0648">Protein biosynthesis</keyword>
<keyword evidence="11" id="KW-1185">Reference proteome</keyword>
<dbReference type="CDD" id="cd16262">
    <property type="entry name" value="EFG_III"/>
    <property type="match status" value="1"/>
</dbReference>
<evidence type="ECO:0000256" key="4">
    <source>
        <dbReference type="ARBA" id="ARBA00022768"/>
    </source>
</evidence>
<comment type="subcellular location">
    <subcellularLocation>
        <location evidence="8">Cytoplasm</location>
    </subcellularLocation>
</comment>
<dbReference type="InterPro" id="IPR004161">
    <property type="entry name" value="EFTu-like_2"/>
</dbReference>
<evidence type="ECO:0000256" key="8">
    <source>
        <dbReference type="HAMAP-Rule" id="MF_00054"/>
    </source>
</evidence>
<dbReference type="CDD" id="cd04088">
    <property type="entry name" value="EFG_mtEFG_II"/>
    <property type="match status" value="1"/>
</dbReference>
<dbReference type="NCBIfam" id="TIGR00231">
    <property type="entry name" value="small_GTP"/>
    <property type="match status" value="1"/>
</dbReference>
<keyword evidence="4 8" id="KW-0251">Elongation factor</keyword>
<evidence type="ECO:0000256" key="2">
    <source>
        <dbReference type="ARBA" id="ARBA00017872"/>
    </source>
</evidence>
<dbReference type="Pfam" id="PF00009">
    <property type="entry name" value="GTP_EFTU"/>
    <property type="match status" value="1"/>
</dbReference>
<feature type="binding site" evidence="8">
    <location>
        <begin position="17"/>
        <end position="24"/>
    </location>
    <ligand>
        <name>GTP</name>
        <dbReference type="ChEBI" id="CHEBI:37565"/>
    </ligand>
</feature>
<dbReference type="Pfam" id="PF00679">
    <property type="entry name" value="EFG_C"/>
    <property type="match status" value="1"/>
</dbReference>
<dbReference type="RefSeq" id="WP_199396269.1">
    <property type="nucleotide sequence ID" value="NZ_JAEMHK010000013.1"/>
</dbReference>
<keyword evidence="6 8" id="KW-0342">GTP-binding</keyword>
<dbReference type="PANTHER" id="PTHR43261:SF1">
    <property type="entry name" value="RIBOSOME-RELEASING FACTOR 2, MITOCHONDRIAL"/>
    <property type="match status" value="1"/>
</dbReference>
<dbReference type="SUPFAM" id="SSF52540">
    <property type="entry name" value="P-loop containing nucleoside triphosphate hydrolases"/>
    <property type="match status" value="1"/>
</dbReference>
<sequence length="692" mass="76105">MARQVSLEMTRNIGIMAHIDAGKTTTTERILYYTGVSHKIGEVHDGAATMDWMEQEQERGITITSAATTCHWKDHRINIIDTPGHVDFTIEVERSLRVLDGAVAVFCSVGGVEPQSETVWRQADKYRVPRIAFINKMDRVGADFFRGIAMIKDRLKANPVALQIPIGSEENYKGLVDLIEMKGIVFNDESMGATYDIVDIPADLVDQANEYRELLIEEVSSHDDVLMEKYLGGEEISNAELKAAIRQATLDIKICPVICGSAFKNKGVQHLLDAVLDYMPAPTDIPAIQGVDANTEAPIERHASDTEPFAALGFKIMTDPFVGQLCFFRVYSGVIQSGSYVYNATKGKRERIGRILKMHANKREEIKEVYAGDIAAAVGLKYTTTGDTLCDENHAVILESIEFPEPVISIAIEPKTKADQEKLGLSLGKLASEDPSFRVKTDEETGQTIISGMGELHLEIIVDRLFREFKVEANVGKPQVAYRETITKKVKAEGKFVRQSGGRGQFGHVWLEVEPQEAGKGYEFVDAIKGGVVPREYIPAVDKGIKESLDNGVMAGFPVVDVKVTLVDGSYHEVDSSEMAFKIAGSMGFKEGCQKASPIILEPIMSVEVVVPEEYMGDVIGDLNSRRGRIMGMEGRAGAQVVNSMVPLAQMFGYSTDLRSATQGRATYSMTFDHYEPVPKSVAEEIVAKAKG</sequence>
<dbReference type="InterPro" id="IPR041095">
    <property type="entry name" value="EFG_II"/>
</dbReference>
<evidence type="ECO:0000256" key="5">
    <source>
        <dbReference type="ARBA" id="ARBA00022917"/>
    </source>
</evidence>
<dbReference type="InterPro" id="IPR009000">
    <property type="entry name" value="Transl_B-barrel_sf"/>
</dbReference>
<organism evidence="10 11">
    <name type="scientific">Geomonas propionica</name>
    <dbReference type="NCBI Taxonomy" id="2798582"/>
    <lineage>
        <taxon>Bacteria</taxon>
        <taxon>Pseudomonadati</taxon>
        <taxon>Thermodesulfobacteriota</taxon>
        <taxon>Desulfuromonadia</taxon>
        <taxon>Geobacterales</taxon>
        <taxon>Geobacteraceae</taxon>
        <taxon>Geomonas</taxon>
    </lineage>
</organism>
<evidence type="ECO:0000256" key="7">
    <source>
        <dbReference type="ARBA" id="ARBA00024731"/>
    </source>
</evidence>
<dbReference type="CDD" id="cd01886">
    <property type="entry name" value="EF-G"/>
    <property type="match status" value="1"/>
</dbReference>
<evidence type="ECO:0000259" key="9">
    <source>
        <dbReference type="PROSITE" id="PS51722"/>
    </source>
</evidence>
<dbReference type="SUPFAM" id="SSF54211">
    <property type="entry name" value="Ribosomal protein S5 domain 2-like"/>
    <property type="match status" value="1"/>
</dbReference>
<evidence type="ECO:0000256" key="6">
    <source>
        <dbReference type="ARBA" id="ARBA00023134"/>
    </source>
</evidence>
<dbReference type="NCBIfam" id="NF009379">
    <property type="entry name" value="PRK12740.1-3"/>
    <property type="match status" value="1"/>
</dbReference>
<dbReference type="Proteomes" id="UP000641025">
    <property type="component" value="Unassembled WGS sequence"/>
</dbReference>
<evidence type="ECO:0000256" key="3">
    <source>
        <dbReference type="ARBA" id="ARBA00022741"/>
    </source>
</evidence>
<dbReference type="NCBIfam" id="NF009381">
    <property type="entry name" value="PRK12740.1-5"/>
    <property type="match status" value="1"/>
</dbReference>
<dbReference type="Gene3D" id="3.40.50.300">
    <property type="entry name" value="P-loop containing nucleotide triphosphate hydrolases"/>
    <property type="match status" value="1"/>
</dbReference>
<dbReference type="InterPro" id="IPR000795">
    <property type="entry name" value="T_Tr_GTP-bd_dom"/>
</dbReference>
<dbReference type="CDD" id="cd03713">
    <property type="entry name" value="EFG_mtEFG_C"/>
    <property type="match status" value="1"/>
</dbReference>
<dbReference type="InterPro" id="IPR035647">
    <property type="entry name" value="EFG_III/V"/>
</dbReference>
<evidence type="ECO:0000256" key="1">
    <source>
        <dbReference type="ARBA" id="ARBA00005870"/>
    </source>
</evidence>
<dbReference type="HAMAP" id="MF_00054_B">
    <property type="entry name" value="EF_G_EF_2_B"/>
    <property type="match status" value="1"/>
</dbReference>
<dbReference type="InterPro" id="IPR031157">
    <property type="entry name" value="G_TR_CS"/>
</dbReference>
<dbReference type="Gene3D" id="2.40.30.10">
    <property type="entry name" value="Translation factors"/>
    <property type="match status" value="1"/>
</dbReference>
<dbReference type="InterPro" id="IPR027417">
    <property type="entry name" value="P-loop_NTPase"/>
</dbReference>
<reference evidence="10 11" key="1">
    <citation type="submission" date="2020-12" db="EMBL/GenBank/DDBJ databases">
        <title>Geomonas sp. Red259, isolated from paddy soil.</title>
        <authorList>
            <person name="Xu Z."/>
            <person name="Zhang Z."/>
            <person name="Masuda Y."/>
            <person name="Itoh H."/>
            <person name="Senoo K."/>
        </authorList>
    </citation>
    <scope>NUCLEOTIDE SEQUENCE [LARGE SCALE GENOMIC DNA]</scope>
    <source>
        <strain evidence="10 11">Red259</strain>
    </source>
</reference>
<dbReference type="InterPro" id="IPR000640">
    <property type="entry name" value="EFG_V-like"/>
</dbReference>
<dbReference type="Gene3D" id="3.30.70.240">
    <property type="match status" value="1"/>
</dbReference>
<keyword evidence="8" id="KW-0963">Cytoplasm</keyword>
<dbReference type="Gene3D" id="3.30.230.10">
    <property type="match status" value="1"/>
</dbReference>
<dbReference type="Pfam" id="PF14492">
    <property type="entry name" value="EFG_III"/>
    <property type="match status" value="1"/>
</dbReference>
<name>A0ABS0YUY6_9BACT</name>
<dbReference type="GO" id="GO:0003746">
    <property type="term" value="F:translation elongation factor activity"/>
    <property type="evidence" value="ECO:0007669"/>
    <property type="project" value="UniProtKB-KW"/>
</dbReference>
<evidence type="ECO:0000313" key="11">
    <source>
        <dbReference type="Proteomes" id="UP000641025"/>
    </source>
</evidence>
<dbReference type="SUPFAM" id="SSF54980">
    <property type="entry name" value="EF-G C-terminal domain-like"/>
    <property type="match status" value="2"/>
</dbReference>
<dbReference type="NCBIfam" id="TIGR00484">
    <property type="entry name" value="EF-G"/>
    <property type="match status" value="1"/>
</dbReference>
<dbReference type="InterPro" id="IPR014721">
    <property type="entry name" value="Ribsml_uS5_D2-typ_fold_subgr"/>
</dbReference>
<evidence type="ECO:0000313" key="10">
    <source>
        <dbReference type="EMBL" id="MBJ6801781.1"/>
    </source>
</evidence>
<comment type="function">
    <text evidence="7 8">Catalyzes the GTP-dependent ribosomal translocation step during translation elongation. During this step, the ribosome changes from the pre-translocational (PRE) to the post-translocational (POST) state as the newly formed A-site-bound peptidyl-tRNA and P-site-bound deacylated tRNA move to the P and E sites, respectively. Catalyzes the coordinated movement of the two tRNA molecules, the mRNA and conformational changes in the ribosome.</text>
</comment>
<comment type="caution">
    <text evidence="10">The sequence shown here is derived from an EMBL/GenBank/DDBJ whole genome shotgun (WGS) entry which is preliminary data.</text>
</comment>
<dbReference type="CDD" id="cd01434">
    <property type="entry name" value="EFG_mtEFG1_IV"/>
    <property type="match status" value="1"/>
</dbReference>
<protein>
    <recommendedName>
        <fullName evidence="2 8">Elongation factor G</fullName>
        <shortName evidence="8">EF-G</shortName>
    </recommendedName>
</protein>
<comment type="similarity">
    <text evidence="1 8">Belongs to the TRAFAC class translation factor GTPase superfamily. Classic translation factor GTPase family. EF-G/EF-2 subfamily.</text>
</comment>
<accession>A0ABS0YUY6</accession>
<dbReference type="InterPro" id="IPR020568">
    <property type="entry name" value="Ribosomal_Su5_D2-typ_SF"/>
</dbReference>
<gene>
    <name evidence="8 10" type="primary">fusA</name>
    <name evidence="10" type="ORF">JFN90_16765</name>
</gene>
<dbReference type="InterPro" id="IPR004540">
    <property type="entry name" value="Transl_elong_EFG/EF2"/>
</dbReference>
<dbReference type="InterPro" id="IPR047872">
    <property type="entry name" value="EFG_IV"/>
</dbReference>
<dbReference type="SUPFAM" id="SSF50447">
    <property type="entry name" value="Translation proteins"/>
    <property type="match status" value="1"/>
</dbReference>
<dbReference type="NCBIfam" id="NF009891">
    <property type="entry name" value="PRK13351.1-1"/>
    <property type="match status" value="1"/>
</dbReference>
<dbReference type="InterPro" id="IPR009022">
    <property type="entry name" value="EFG_III"/>
</dbReference>
<feature type="binding site" evidence="8">
    <location>
        <begin position="135"/>
        <end position="138"/>
    </location>
    <ligand>
        <name>GTP</name>
        <dbReference type="ChEBI" id="CHEBI:37565"/>
    </ligand>
</feature>
<dbReference type="SMART" id="SM00838">
    <property type="entry name" value="EFG_C"/>
    <property type="match status" value="1"/>
</dbReference>
<dbReference type="SMART" id="SM00889">
    <property type="entry name" value="EFG_IV"/>
    <property type="match status" value="1"/>
</dbReference>
<feature type="domain" description="Tr-type G" evidence="9">
    <location>
        <begin position="8"/>
        <end position="283"/>
    </location>
</feature>
<keyword evidence="3 8" id="KW-0547">Nucleotide-binding</keyword>
<dbReference type="PROSITE" id="PS00301">
    <property type="entry name" value="G_TR_1"/>
    <property type="match status" value="1"/>
</dbReference>
<dbReference type="PRINTS" id="PR00315">
    <property type="entry name" value="ELONGATNFCT"/>
</dbReference>
<dbReference type="Pfam" id="PF03764">
    <property type="entry name" value="EFG_IV"/>
    <property type="match status" value="1"/>
</dbReference>
<dbReference type="PANTHER" id="PTHR43261">
    <property type="entry name" value="TRANSLATION ELONGATION FACTOR G-RELATED"/>
    <property type="match status" value="1"/>
</dbReference>
<dbReference type="PROSITE" id="PS51722">
    <property type="entry name" value="G_TR_2"/>
    <property type="match status" value="1"/>
</dbReference>
<proteinExistence type="inferred from homology"/>
<dbReference type="InterPro" id="IPR005225">
    <property type="entry name" value="Small_GTP-bd"/>
</dbReference>
<dbReference type="EMBL" id="JAEMHK010000013">
    <property type="protein sequence ID" value="MBJ6801781.1"/>
    <property type="molecule type" value="Genomic_DNA"/>
</dbReference>
<dbReference type="Gene3D" id="3.30.70.870">
    <property type="entry name" value="Elongation Factor G (Translational Gtpase), domain 3"/>
    <property type="match status" value="1"/>
</dbReference>
<dbReference type="Pfam" id="PF03144">
    <property type="entry name" value="GTP_EFTU_D2"/>
    <property type="match status" value="1"/>
</dbReference>
<dbReference type="InterPro" id="IPR005517">
    <property type="entry name" value="Transl_elong_EFG/EF2_IV"/>
</dbReference>
<feature type="binding site" evidence="8">
    <location>
        <begin position="81"/>
        <end position="85"/>
    </location>
    <ligand>
        <name>GTP</name>
        <dbReference type="ChEBI" id="CHEBI:37565"/>
    </ligand>
</feature>